<sequence length="339" mass="40220">METKFYSFIEESNSSVIPWGYILNKAIRHTYPLKDSMDIILSRMNVAVNYSKHYIALYQFQNYDFSFSQYTHGNHQSILKLIDKHVIGDQLLKIEQYDPKSILEYLSFINTKHKISELDLILELAIYIYSLEHNKHIDVTESINQIFTKYPNKVKKLVSSLLIHKKVNCEFKSIYDLGKTDFNRKPFIKVNSRYFFFNHSFFYIGFYYAFLEILYQINIDSKKQGLLLEEFAEHSLNSSKQNFISNNEYKVYKPQKTELNIKSDTLEVDLLIQNENSIALFEIKNRVLIKNSKGGNGYYILNDLVESLVKSQTQLNKHKRYLTKFKEITFKDKQKIIFK</sequence>
<name>A0A3G6YL14_ACIPI</name>
<dbReference type="Proteomes" id="UP000254410">
    <property type="component" value="Chromosome"/>
</dbReference>
<proteinExistence type="predicted"/>
<dbReference type="AlphaFoldDB" id="A0A3G6YL14"/>
<reference evidence="2 3" key="1">
    <citation type="submission" date="2018-11" db="EMBL/GenBank/DDBJ databases">
        <authorList>
            <person name="Kuo S.-C."/>
            <person name="Chen F.-J."/>
            <person name="Liao Y.-C."/>
        </authorList>
    </citation>
    <scope>NUCLEOTIDE SEQUENCE [LARGE SCALE GENOMIC DNA]</scope>
    <source>
        <strain evidence="2 3">2014S06-099</strain>
    </source>
</reference>
<evidence type="ECO:0000313" key="2">
    <source>
        <dbReference type="EMBL" id="AZC00860.1"/>
    </source>
</evidence>
<accession>A0A3G6YL14</accession>
<feature type="transmembrane region" description="Helical" evidence="1">
    <location>
        <begin position="194"/>
        <end position="215"/>
    </location>
</feature>
<gene>
    <name evidence="2" type="ORF">DKE52_013965</name>
</gene>
<protein>
    <submittedName>
        <fullName evidence="2">Uncharacterized protein</fullName>
    </submittedName>
</protein>
<evidence type="ECO:0000256" key="1">
    <source>
        <dbReference type="SAM" id="Phobius"/>
    </source>
</evidence>
<keyword evidence="1" id="KW-0472">Membrane</keyword>
<organism evidence="2 3">
    <name type="scientific">Acinetobacter pittii</name>
    <name type="common">Acinetobacter genomosp. 3</name>
    <dbReference type="NCBI Taxonomy" id="48296"/>
    <lineage>
        <taxon>Bacteria</taxon>
        <taxon>Pseudomonadati</taxon>
        <taxon>Pseudomonadota</taxon>
        <taxon>Gammaproteobacteria</taxon>
        <taxon>Moraxellales</taxon>
        <taxon>Moraxellaceae</taxon>
        <taxon>Acinetobacter</taxon>
        <taxon>Acinetobacter calcoaceticus/baumannii complex</taxon>
    </lineage>
</organism>
<evidence type="ECO:0000313" key="3">
    <source>
        <dbReference type="Proteomes" id="UP000254410"/>
    </source>
</evidence>
<keyword evidence="1" id="KW-0812">Transmembrane</keyword>
<dbReference type="EMBL" id="CP033540">
    <property type="protein sequence ID" value="AZC00860.1"/>
    <property type="molecule type" value="Genomic_DNA"/>
</dbReference>
<keyword evidence="1" id="KW-1133">Transmembrane helix</keyword>
<reference evidence="2 3" key="2">
    <citation type="submission" date="2018-12" db="EMBL/GenBank/DDBJ databases">
        <title>Molecular Epidemiology of Emerging Carbapenem-Resistance in Acinetobacter nosocomialis and Acinetobacter pittii in Taiwan, 2010-2014.</title>
        <authorList>
            <person name="Huang W.-C."/>
            <person name="Wang H.-Y."/>
            <person name="Lai J.-F."/>
            <person name="Lauderdale T.-L."/>
            <person name="Sytwu H.-K."/>
        </authorList>
    </citation>
    <scope>NUCLEOTIDE SEQUENCE [LARGE SCALE GENOMIC DNA]</scope>
    <source>
        <strain evidence="2 3">2014S06-099</strain>
    </source>
</reference>